<evidence type="ECO:0000256" key="1">
    <source>
        <dbReference type="ARBA" id="ARBA00004417"/>
    </source>
</evidence>
<dbReference type="NCBIfam" id="NF007739">
    <property type="entry name" value="PRK10419.1"/>
    <property type="match status" value="2"/>
</dbReference>
<comment type="caution">
    <text evidence="10">The sequence shown here is derived from an EMBL/GenBank/DDBJ whole genome shotgun (WGS) entry which is preliminary data.</text>
</comment>
<dbReference type="Proteomes" id="UP001156664">
    <property type="component" value="Unassembled WGS sequence"/>
</dbReference>
<dbReference type="NCBIfam" id="NF008453">
    <property type="entry name" value="PRK11308.1"/>
    <property type="match status" value="2"/>
</dbReference>
<comment type="subcellular location">
    <subcellularLocation>
        <location evidence="1">Cell inner membrane</location>
        <topology evidence="1">Peripheral membrane protein</topology>
    </subcellularLocation>
</comment>
<evidence type="ECO:0000313" key="10">
    <source>
        <dbReference type="EMBL" id="GLR26772.1"/>
    </source>
</evidence>
<dbReference type="RefSeq" id="WP_284281441.1">
    <property type="nucleotide sequence ID" value="NZ_BSOJ01000018.1"/>
</dbReference>
<dbReference type="Pfam" id="PF00005">
    <property type="entry name" value="ABC_tran"/>
    <property type="match status" value="2"/>
</dbReference>
<dbReference type="PROSITE" id="PS50893">
    <property type="entry name" value="ABC_TRANSPORTER_2"/>
    <property type="match status" value="2"/>
</dbReference>
<keyword evidence="4" id="KW-1003">Cell membrane</keyword>
<dbReference type="Gene3D" id="3.40.50.300">
    <property type="entry name" value="P-loop containing nucleotide triphosphate hydrolases"/>
    <property type="match status" value="2"/>
</dbReference>
<dbReference type="CDD" id="cd03257">
    <property type="entry name" value="ABC_NikE_OppD_transporters"/>
    <property type="match status" value="2"/>
</dbReference>
<dbReference type="InterPro" id="IPR017871">
    <property type="entry name" value="ABC_transporter-like_CS"/>
</dbReference>
<feature type="domain" description="ABC transporter" evidence="9">
    <location>
        <begin position="358"/>
        <end position="608"/>
    </location>
</feature>
<dbReference type="SMART" id="SM00382">
    <property type="entry name" value="AAA"/>
    <property type="match status" value="2"/>
</dbReference>
<dbReference type="NCBIfam" id="TIGR01727">
    <property type="entry name" value="oligo_HPY"/>
    <property type="match status" value="1"/>
</dbReference>
<reference evidence="11" key="1">
    <citation type="journal article" date="2019" name="Int. J. Syst. Evol. Microbiol.">
        <title>The Global Catalogue of Microorganisms (GCM) 10K type strain sequencing project: providing services to taxonomists for standard genome sequencing and annotation.</title>
        <authorList>
            <consortium name="The Broad Institute Genomics Platform"/>
            <consortium name="The Broad Institute Genome Sequencing Center for Infectious Disease"/>
            <person name="Wu L."/>
            <person name="Ma J."/>
        </authorList>
    </citation>
    <scope>NUCLEOTIDE SEQUENCE [LARGE SCALE GENOMIC DNA]</scope>
    <source>
        <strain evidence="11">NBRC 105857</strain>
    </source>
</reference>
<keyword evidence="6" id="KW-0547">Nucleotide-binding</keyword>
<evidence type="ECO:0000313" key="11">
    <source>
        <dbReference type="Proteomes" id="UP001156664"/>
    </source>
</evidence>
<evidence type="ECO:0000256" key="3">
    <source>
        <dbReference type="ARBA" id="ARBA00022448"/>
    </source>
</evidence>
<keyword evidence="5" id="KW-0997">Cell inner membrane</keyword>
<evidence type="ECO:0000256" key="6">
    <source>
        <dbReference type="ARBA" id="ARBA00022741"/>
    </source>
</evidence>
<gene>
    <name evidence="10" type="primary">dppF</name>
    <name evidence="10" type="ORF">GCM10007875_18620</name>
</gene>
<evidence type="ECO:0000256" key="7">
    <source>
        <dbReference type="ARBA" id="ARBA00022840"/>
    </source>
</evidence>
<evidence type="ECO:0000256" key="4">
    <source>
        <dbReference type="ARBA" id="ARBA00022475"/>
    </source>
</evidence>
<dbReference type="InterPro" id="IPR003593">
    <property type="entry name" value="AAA+_ATPase"/>
</dbReference>
<organism evidence="10 11">
    <name type="scientific">Limnobacter litoralis</name>
    <dbReference type="NCBI Taxonomy" id="481366"/>
    <lineage>
        <taxon>Bacteria</taxon>
        <taxon>Pseudomonadati</taxon>
        <taxon>Pseudomonadota</taxon>
        <taxon>Betaproteobacteria</taxon>
        <taxon>Burkholderiales</taxon>
        <taxon>Burkholderiaceae</taxon>
        <taxon>Limnobacter</taxon>
    </lineage>
</organism>
<comment type="similarity">
    <text evidence="2">Belongs to the ABC transporter superfamily.</text>
</comment>
<dbReference type="SUPFAM" id="SSF52540">
    <property type="entry name" value="P-loop containing nucleoside triphosphate hydrolases"/>
    <property type="match status" value="2"/>
</dbReference>
<dbReference type="GO" id="GO:0005524">
    <property type="term" value="F:ATP binding"/>
    <property type="evidence" value="ECO:0007669"/>
    <property type="project" value="UniProtKB-KW"/>
</dbReference>
<evidence type="ECO:0000256" key="5">
    <source>
        <dbReference type="ARBA" id="ARBA00022519"/>
    </source>
</evidence>
<evidence type="ECO:0000259" key="9">
    <source>
        <dbReference type="PROSITE" id="PS50893"/>
    </source>
</evidence>
<dbReference type="PROSITE" id="PS00211">
    <property type="entry name" value="ABC_TRANSPORTER_1"/>
    <property type="match status" value="2"/>
</dbReference>
<keyword evidence="8" id="KW-0472">Membrane</keyword>
<keyword evidence="11" id="KW-1185">Reference proteome</keyword>
<keyword evidence="3" id="KW-0813">Transport</keyword>
<evidence type="ECO:0000256" key="8">
    <source>
        <dbReference type="ARBA" id="ARBA00023136"/>
    </source>
</evidence>
<proteinExistence type="inferred from homology"/>
<name>A0ABQ5YRS5_9BURK</name>
<dbReference type="InterPro" id="IPR027417">
    <property type="entry name" value="P-loop_NTPase"/>
</dbReference>
<dbReference type="InterPro" id="IPR003439">
    <property type="entry name" value="ABC_transporter-like_ATP-bd"/>
</dbReference>
<protein>
    <submittedName>
        <fullName evidence="10">ABC transporter ATP-binding protein</fullName>
    </submittedName>
</protein>
<accession>A0ABQ5YRS5</accession>
<dbReference type="PANTHER" id="PTHR43297:SF2">
    <property type="entry name" value="DIPEPTIDE TRANSPORT ATP-BINDING PROTEIN DPPD"/>
    <property type="match status" value="1"/>
</dbReference>
<dbReference type="PANTHER" id="PTHR43297">
    <property type="entry name" value="OLIGOPEPTIDE TRANSPORT ATP-BINDING PROTEIN APPD"/>
    <property type="match status" value="1"/>
</dbReference>
<feature type="domain" description="ABC transporter" evidence="9">
    <location>
        <begin position="7"/>
        <end position="264"/>
    </location>
</feature>
<dbReference type="InterPro" id="IPR013563">
    <property type="entry name" value="Oligopep_ABC_C"/>
</dbReference>
<keyword evidence="7 10" id="KW-0067">ATP-binding</keyword>
<dbReference type="EMBL" id="BSOJ01000018">
    <property type="protein sequence ID" value="GLR26772.1"/>
    <property type="molecule type" value="Genomic_DNA"/>
</dbReference>
<sequence length="614" mass="65951">MSAQTLLDIQNLTTRLASEAGWVQAIEDLALCIERGQTFALVGESGCGKSMTALSIARLLPDCGAIVAGSVELAGHNTQSAGQDLLRISESAMRGVRGKRISMIFQEPGTSLNPVMTVGDQLTEVIGLHTGVSPQQARAEAANWLEKVGIPDPVARLAQYPFEMSGGQKQRVMIAMALAVKPDLLIADEPTTALDVSIQAQVLDLLSQLQKEQGMAMLLITHDLAIVKSMADHVGLMYAGQLVESASVDTFFAQPSHPYARALMRALPRADQRGQALYALPGRVPPLVNPPAGCRFASRCEHARSACSEGPVELAALGNSDHSVRCIRVNEIVQLVAPSNVVGAELKPKTAGRVRLEVRDLKVAYAQKSGLFSTRYKPVLKGLSFQLRQGQTVALVGESGSGKTTAARALLGLLADSARIEGQALLDGQALWGAGADSSLQWRRTIQFVFQDPFASLNPRHRIAEILEEPLLALCPDLTAEQRKARVAEVLEQVNLPVENLTRFPHEFSGGQRQRIAIARALVSRPAVLICDEPTSALDVSVQAQILNLLGDLQRQTGVAMLFITHNLAVVEYLADEVIVLKTGEVVEQGNATELFANPVHDYTKGLLAAAPRL</sequence>
<dbReference type="Pfam" id="PF08352">
    <property type="entry name" value="oligo_HPY"/>
    <property type="match status" value="2"/>
</dbReference>
<evidence type="ECO:0000256" key="2">
    <source>
        <dbReference type="ARBA" id="ARBA00005417"/>
    </source>
</evidence>
<dbReference type="InterPro" id="IPR050388">
    <property type="entry name" value="ABC_Ni/Peptide_Import"/>
</dbReference>